<comment type="similarity">
    <text evidence="1">Belongs to the WXG100 family.</text>
</comment>
<evidence type="ECO:0000313" key="3">
    <source>
        <dbReference type="Proteomes" id="UP000219612"/>
    </source>
</evidence>
<reference evidence="3" key="1">
    <citation type="submission" date="2017-09" db="EMBL/GenBank/DDBJ databases">
        <authorList>
            <person name="Varghese N."/>
            <person name="Submissions S."/>
        </authorList>
    </citation>
    <scope>NUCLEOTIDE SEQUENCE [LARGE SCALE GENOMIC DNA]</scope>
    <source>
        <strain evidence="3">CGMCC 4.6857</strain>
    </source>
</reference>
<evidence type="ECO:0000313" key="2">
    <source>
        <dbReference type="EMBL" id="SNY70950.1"/>
    </source>
</evidence>
<dbReference type="InterPro" id="IPR036689">
    <property type="entry name" value="ESAT-6-like_sf"/>
</dbReference>
<dbReference type="AlphaFoldDB" id="A0A285KEC0"/>
<sequence length="98" mass="10717">MPNDGVLLVNFGALQNASADIQKAISTLQSRLDQLESDAAPLVASWEGEAKEAYAQRQATWRAASADLQGILQNIKVAVDQSVEDYIHTEKTATQRFQ</sequence>
<protein>
    <recommendedName>
        <fullName evidence="1">ESAT-6-like protein</fullName>
    </recommendedName>
</protein>
<keyword evidence="3" id="KW-1185">Reference proteome</keyword>
<dbReference type="InterPro" id="IPR010310">
    <property type="entry name" value="T7SS_ESAT-6-like"/>
</dbReference>
<dbReference type="OrthoDB" id="3387628at2"/>
<dbReference type="NCBIfam" id="TIGR03930">
    <property type="entry name" value="WXG100_ESAT6"/>
    <property type="match status" value="1"/>
</dbReference>
<evidence type="ECO:0000256" key="1">
    <source>
        <dbReference type="RuleBase" id="RU362001"/>
    </source>
</evidence>
<organism evidence="2 3">
    <name type="scientific">Paractinoplanes atraurantiacus</name>
    <dbReference type="NCBI Taxonomy" id="1036182"/>
    <lineage>
        <taxon>Bacteria</taxon>
        <taxon>Bacillati</taxon>
        <taxon>Actinomycetota</taxon>
        <taxon>Actinomycetes</taxon>
        <taxon>Micromonosporales</taxon>
        <taxon>Micromonosporaceae</taxon>
        <taxon>Paractinoplanes</taxon>
    </lineage>
</organism>
<gene>
    <name evidence="2" type="ORF">SAMN05421748_13898</name>
</gene>
<dbReference type="Pfam" id="PF06013">
    <property type="entry name" value="WXG100"/>
    <property type="match status" value="1"/>
</dbReference>
<proteinExistence type="inferred from homology"/>
<name>A0A285KEC0_9ACTN</name>
<accession>A0A285KEC0</accession>
<dbReference type="Gene3D" id="1.10.287.1060">
    <property type="entry name" value="ESAT-6-like"/>
    <property type="match status" value="1"/>
</dbReference>
<dbReference type="EMBL" id="OBDY01000038">
    <property type="protein sequence ID" value="SNY70950.1"/>
    <property type="molecule type" value="Genomic_DNA"/>
</dbReference>
<dbReference type="RefSeq" id="WP_097328488.1">
    <property type="nucleotide sequence ID" value="NZ_OBDY01000038.1"/>
</dbReference>
<dbReference type="SUPFAM" id="SSF140453">
    <property type="entry name" value="EsxAB dimer-like"/>
    <property type="match status" value="1"/>
</dbReference>
<dbReference type="Proteomes" id="UP000219612">
    <property type="component" value="Unassembled WGS sequence"/>
</dbReference>